<protein>
    <recommendedName>
        <fullName evidence="4">DUF4136 domain-containing protein</fullName>
    </recommendedName>
</protein>
<evidence type="ECO:0000313" key="2">
    <source>
        <dbReference type="EMBL" id="MDT0552753.1"/>
    </source>
</evidence>
<evidence type="ECO:0000256" key="1">
    <source>
        <dbReference type="SAM" id="SignalP"/>
    </source>
</evidence>
<name>A0ABU2Y3H0_9FLAO</name>
<feature type="chain" id="PRO_5045331766" description="DUF4136 domain-containing protein" evidence="1">
    <location>
        <begin position="21"/>
        <end position="223"/>
    </location>
</feature>
<dbReference type="Proteomes" id="UP001252186">
    <property type="component" value="Unassembled WGS sequence"/>
</dbReference>
<reference evidence="2 3" key="1">
    <citation type="submission" date="2023-09" db="EMBL/GenBank/DDBJ databases">
        <authorList>
            <person name="Rey-Velasco X."/>
        </authorList>
    </citation>
    <scope>NUCLEOTIDE SEQUENCE [LARGE SCALE GENOMIC DNA]</scope>
    <source>
        <strain evidence="2 3">P050</strain>
    </source>
</reference>
<dbReference type="PROSITE" id="PS51257">
    <property type="entry name" value="PROKAR_LIPOPROTEIN"/>
    <property type="match status" value="1"/>
</dbReference>
<sequence length="223" mass="24407">MKILKLSLVLLLVSSLFVGCGTSVKVADQWKNDNFAALKNEKVLVIHKTPNEVNKKRLEQDLANELRAIGVDATEAYVAFPNIKYKEKSTPEEIQASIDKITAAGYNGVILTVLKDKDQQVETTTSGGYYSGGYYPSYYGRYYGGFGSYYGGVYGYGYGGSYIPPSSTTKVVDIFLLETVSYNLGLKDGEQLVGAVSVKIKDPQSYSGVAGKYINIVMDQFAE</sequence>
<evidence type="ECO:0008006" key="4">
    <source>
        <dbReference type="Google" id="ProtNLM"/>
    </source>
</evidence>
<keyword evidence="3" id="KW-1185">Reference proteome</keyword>
<dbReference type="RefSeq" id="WP_311592687.1">
    <property type="nucleotide sequence ID" value="NZ_JAVRHV010000002.1"/>
</dbReference>
<comment type="caution">
    <text evidence="2">The sequence shown here is derived from an EMBL/GenBank/DDBJ whole genome shotgun (WGS) entry which is preliminary data.</text>
</comment>
<evidence type="ECO:0000313" key="3">
    <source>
        <dbReference type="Proteomes" id="UP001252186"/>
    </source>
</evidence>
<accession>A0ABU2Y3H0</accession>
<dbReference type="EMBL" id="JAVRHV010000002">
    <property type="protein sequence ID" value="MDT0552753.1"/>
    <property type="molecule type" value="Genomic_DNA"/>
</dbReference>
<keyword evidence="1" id="KW-0732">Signal</keyword>
<gene>
    <name evidence="2" type="ORF">RM519_05805</name>
</gene>
<organism evidence="2 3">
    <name type="scientific">Urechidicola vernalis</name>
    <dbReference type="NCBI Taxonomy" id="3075600"/>
    <lineage>
        <taxon>Bacteria</taxon>
        <taxon>Pseudomonadati</taxon>
        <taxon>Bacteroidota</taxon>
        <taxon>Flavobacteriia</taxon>
        <taxon>Flavobacteriales</taxon>
        <taxon>Flavobacteriaceae</taxon>
        <taxon>Urechidicola</taxon>
    </lineage>
</organism>
<feature type="signal peptide" evidence="1">
    <location>
        <begin position="1"/>
        <end position="20"/>
    </location>
</feature>
<proteinExistence type="predicted"/>